<dbReference type="STRING" id="158441.A0A226EMT7"/>
<dbReference type="Gene3D" id="3.30.70.330">
    <property type="match status" value="1"/>
</dbReference>
<evidence type="ECO:0000259" key="4">
    <source>
        <dbReference type="PROSITE" id="PS50102"/>
    </source>
</evidence>
<reference evidence="5 6" key="1">
    <citation type="submission" date="2015-12" db="EMBL/GenBank/DDBJ databases">
        <title>The genome of Folsomia candida.</title>
        <authorList>
            <person name="Faddeeva A."/>
            <person name="Derks M.F."/>
            <person name="Anvar Y."/>
            <person name="Smit S."/>
            <person name="Van Straalen N."/>
            <person name="Roelofs D."/>
        </authorList>
    </citation>
    <scope>NUCLEOTIDE SEQUENCE [LARGE SCALE GENOMIC DNA]</scope>
    <source>
        <strain evidence="5 6">VU population</strain>
        <tissue evidence="5">Whole body</tissue>
    </source>
</reference>
<dbReference type="EMBL" id="LNIX01000002">
    <property type="protein sequence ID" value="OXA58942.1"/>
    <property type="molecule type" value="Genomic_DNA"/>
</dbReference>
<dbReference type="InterPro" id="IPR012677">
    <property type="entry name" value="Nucleotide-bd_a/b_plait_sf"/>
</dbReference>
<dbReference type="InterPro" id="IPR035979">
    <property type="entry name" value="RBD_domain_sf"/>
</dbReference>
<dbReference type="PROSITE" id="PS50102">
    <property type="entry name" value="RRM"/>
    <property type="match status" value="1"/>
</dbReference>
<evidence type="ECO:0000256" key="3">
    <source>
        <dbReference type="SAM" id="MobiDB-lite"/>
    </source>
</evidence>
<dbReference type="OMA" id="KTEHVWV"/>
<feature type="region of interest" description="Disordered" evidence="3">
    <location>
        <begin position="75"/>
        <end position="122"/>
    </location>
</feature>
<evidence type="ECO:0000256" key="1">
    <source>
        <dbReference type="ARBA" id="ARBA00022884"/>
    </source>
</evidence>
<evidence type="ECO:0000256" key="2">
    <source>
        <dbReference type="PROSITE-ProRule" id="PRU00176"/>
    </source>
</evidence>
<comment type="caution">
    <text evidence="5">The sequence shown here is derived from an EMBL/GenBank/DDBJ whole genome shotgun (WGS) entry which is preliminary data.</text>
</comment>
<dbReference type="InterPro" id="IPR050907">
    <property type="entry name" value="SRSF"/>
</dbReference>
<keyword evidence="6" id="KW-1185">Reference proteome</keyword>
<dbReference type="SMART" id="SM00360">
    <property type="entry name" value="RRM"/>
    <property type="match status" value="1"/>
</dbReference>
<name>A0A226EMT7_FOLCA</name>
<dbReference type="SUPFAM" id="SSF54928">
    <property type="entry name" value="RNA-binding domain, RBD"/>
    <property type="match status" value="1"/>
</dbReference>
<gene>
    <name evidence="5" type="ORF">Fcan01_05238</name>
</gene>
<organism evidence="5 6">
    <name type="scientific">Folsomia candida</name>
    <name type="common">Springtail</name>
    <dbReference type="NCBI Taxonomy" id="158441"/>
    <lineage>
        <taxon>Eukaryota</taxon>
        <taxon>Metazoa</taxon>
        <taxon>Ecdysozoa</taxon>
        <taxon>Arthropoda</taxon>
        <taxon>Hexapoda</taxon>
        <taxon>Collembola</taxon>
        <taxon>Entomobryomorpha</taxon>
        <taxon>Isotomoidea</taxon>
        <taxon>Isotomidae</taxon>
        <taxon>Proisotominae</taxon>
        <taxon>Folsomia</taxon>
    </lineage>
</organism>
<dbReference type="AlphaFoldDB" id="A0A226EMT7"/>
<feature type="domain" description="RRM" evidence="4">
    <location>
        <begin position="3"/>
        <end position="76"/>
    </location>
</feature>
<dbReference type="GO" id="GO:0003723">
    <property type="term" value="F:RNA binding"/>
    <property type="evidence" value="ECO:0007669"/>
    <property type="project" value="UniProtKB-UniRule"/>
</dbReference>
<dbReference type="OrthoDB" id="5970at2759"/>
<feature type="compositionally biased region" description="Gly residues" evidence="3">
    <location>
        <begin position="92"/>
        <end position="122"/>
    </location>
</feature>
<keyword evidence="1 2" id="KW-0694">RNA-binding</keyword>
<protein>
    <submittedName>
        <fullName evidence="5">RNA-binding protein Rsf1</fullName>
    </submittedName>
</protein>
<proteinExistence type="predicted"/>
<evidence type="ECO:0000313" key="5">
    <source>
        <dbReference type="EMBL" id="OXA58942.1"/>
    </source>
</evidence>
<sequence>MATRIYVGGINDTVTREHLEDLFNKYGKTEHVWVAFNPPGFAFVNFETEQSATDAVDALNGEEFMGCKLRVEVSRPRAPGGRGGRGRDRGGRGYGGGRGGGGRGGYDGGGGGGYRGGRGGGVWDTVMAEEEEGVEEGVGEEEDSEEDVETMIVEAVTTTTALLVVEEEALVGVPVVEVLAEVVIAIVVARPKAAEAAATVTPADMAGILGVPVVVMAMEAINYPPPPVPTTTTT</sequence>
<accession>A0A226EMT7</accession>
<dbReference type="Pfam" id="PF00076">
    <property type="entry name" value="RRM_1"/>
    <property type="match status" value="1"/>
</dbReference>
<evidence type="ECO:0000313" key="6">
    <source>
        <dbReference type="Proteomes" id="UP000198287"/>
    </source>
</evidence>
<dbReference type="InterPro" id="IPR000504">
    <property type="entry name" value="RRM_dom"/>
</dbReference>
<dbReference type="Proteomes" id="UP000198287">
    <property type="component" value="Unassembled WGS sequence"/>
</dbReference>
<dbReference type="PANTHER" id="PTHR23147">
    <property type="entry name" value="SERINE/ARGININE RICH SPLICING FACTOR"/>
    <property type="match status" value="1"/>
</dbReference>